<dbReference type="InterPro" id="IPR001892">
    <property type="entry name" value="Ribosomal_uS13"/>
</dbReference>
<dbReference type="InterPro" id="IPR010979">
    <property type="entry name" value="Ribosomal_uS13-like_H2TH"/>
</dbReference>
<reference evidence="6" key="1">
    <citation type="submission" date="2018-05" db="EMBL/GenBank/DDBJ databases">
        <authorList>
            <person name="Lanie J.A."/>
            <person name="Ng W.-L."/>
            <person name="Kazmierczak K.M."/>
            <person name="Andrzejewski T.M."/>
            <person name="Davidsen T.M."/>
            <person name="Wayne K.J."/>
            <person name="Tettelin H."/>
            <person name="Glass J.I."/>
            <person name="Rusch D."/>
            <person name="Podicherti R."/>
            <person name="Tsui H.-C.T."/>
            <person name="Winkler M.E."/>
        </authorList>
    </citation>
    <scope>NUCLEOTIDE SEQUENCE</scope>
</reference>
<dbReference type="PANTHER" id="PTHR10871">
    <property type="entry name" value="30S RIBOSOMAL PROTEIN S13/40S RIBOSOMAL PROTEIN S18"/>
    <property type="match status" value="1"/>
</dbReference>
<dbReference type="AlphaFoldDB" id="A0A382VBF8"/>
<gene>
    <name evidence="6" type="ORF">METZ01_LOCUS396075</name>
</gene>
<dbReference type="NCBIfam" id="TIGR03631">
    <property type="entry name" value="uS13_bact"/>
    <property type="match status" value="1"/>
</dbReference>
<dbReference type="InterPro" id="IPR019980">
    <property type="entry name" value="Ribosomal_uS13_bac-type"/>
</dbReference>
<dbReference type="GO" id="GO:0019843">
    <property type="term" value="F:rRNA binding"/>
    <property type="evidence" value="ECO:0007669"/>
    <property type="project" value="UniProtKB-KW"/>
</dbReference>
<evidence type="ECO:0000256" key="2">
    <source>
        <dbReference type="ARBA" id="ARBA00022730"/>
    </source>
</evidence>
<dbReference type="SUPFAM" id="SSF46946">
    <property type="entry name" value="S13-like H2TH domain"/>
    <property type="match status" value="1"/>
</dbReference>
<dbReference type="GO" id="GO:0003735">
    <property type="term" value="F:structural constituent of ribosome"/>
    <property type="evidence" value="ECO:0007669"/>
    <property type="project" value="InterPro"/>
</dbReference>
<dbReference type="PROSITE" id="PS50159">
    <property type="entry name" value="RIBOSOMAL_S13_2"/>
    <property type="match status" value="1"/>
</dbReference>
<keyword evidence="2" id="KW-0699">rRNA-binding</keyword>
<dbReference type="Pfam" id="PF00416">
    <property type="entry name" value="Ribosomal_S13"/>
    <property type="match status" value="1"/>
</dbReference>
<dbReference type="GO" id="GO:0015935">
    <property type="term" value="C:small ribosomal subunit"/>
    <property type="evidence" value="ECO:0007669"/>
    <property type="project" value="TreeGrafter"/>
</dbReference>
<accession>A0A382VBF8</accession>
<keyword evidence="4" id="KW-0689">Ribosomal protein</keyword>
<name>A0A382VBF8_9ZZZZ</name>
<dbReference type="Gene3D" id="4.10.910.10">
    <property type="entry name" value="30s ribosomal protein s13, domain 2"/>
    <property type="match status" value="1"/>
</dbReference>
<evidence type="ECO:0000256" key="1">
    <source>
        <dbReference type="ARBA" id="ARBA00008080"/>
    </source>
</evidence>
<evidence type="ECO:0000256" key="4">
    <source>
        <dbReference type="ARBA" id="ARBA00022980"/>
    </source>
</evidence>
<comment type="similarity">
    <text evidence="1">Belongs to the universal ribosomal protein uS13 family.</text>
</comment>
<dbReference type="GO" id="GO:0005829">
    <property type="term" value="C:cytosol"/>
    <property type="evidence" value="ECO:0007669"/>
    <property type="project" value="TreeGrafter"/>
</dbReference>
<evidence type="ECO:0000256" key="5">
    <source>
        <dbReference type="ARBA" id="ARBA00023274"/>
    </source>
</evidence>
<dbReference type="PIRSF" id="PIRSF002134">
    <property type="entry name" value="Ribosomal_S13"/>
    <property type="match status" value="1"/>
</dbReference>
<dbReference type="HAMAP" id="MF_01315">
    <property type="entry name" value="Ribosomal_uS13"/>
    <property type="match status" value="1"/>
</dbReference>
<evidence type="ECO:0000313" key="6">
    <source>
        <dbReference type="EMBL" id="SVD43221.1"/>
    </source>
</evidence>
<dbReference type="InterPro" id="IPR027437">
    <property type="entry name" value="Rbsml_uS13_C"/>
</dbReference>
<organism evidence="6">
    <name type="scientific">marine metagenome</name>
    <dbReference type="NCBI Taxonomy" id="408172"/>
    <lineage>
        <taxon>unclassified sequences</taxon>
        <taxon>metagenomes</taxon>
        <taxon>ecological metagenomes</taxon>
    </lineage>
</organism>
<sequence>MAIVKGINIPDNKRLETALTSIFGIGLSRAKKIVSKAGIEGNPKVSDLTQEKLNLIRSLVDSFEEPLEGDLRRSIRDDIKRLGDIKTYRGDRHRRMLPVRGQRTKTNARTKRGRRIAIAGKKQVAKH</sequence>
<evidence type="ECO:0000256" key="3">
    <source>
        <dbReference type="ARBA" id="ARBA00022884"/>
    </source>
</evidence>
<dbReference type="Gene3D" id="1.10.8.50">
    <property type="match status" value="1"/>
</dbReference>
<dbReference type="PANTHER" id="PTHR10871:SF1">
    <property type="entry name" value="SMALL RIBOSOMAL SUBUNIT PROTEIN US13M"/>
    <property type="match status" value="1"/>
</dbReference>
<dbReference type="GO" id="GO:0006412">
    <property type="term" value="P:translation"/>
    <property type="evidence" value="ECO:0007669"/>
    <property type="project" value="InterPro"/>
</dbReference>
<keyword evidence="3" id="KW-0694">RNA-binding</keyword>
<proteinExistence type="inferred from homology"/>
<keyword evidence="5" id="KW-0687">Ribonucleoprotein</keyword>
<dbReference type="EMBL" id="UINC01150271">
    <property type="protein sequence ID" value="SVD43221.1"/>
    <property type="molecule type" value="Genomic_DNA"/>
</dbReference>
<dbReference type="FunFam" id="1.10.8.50:FF:000001">
    <property type="entry name" value="30S ribosomal protein S13"/>
    <property type="match status" value="1"/>
</dbReference>
<evidence type="ECO:0008006" key="7">
    <source>
        <dbReference type="Google" id="ProtNLM"/>
    </source>
</evidence>
<protein>
    <recommendedName>
        <fullName evidence="7">30S ribosomal protein S13</fullName>
    </recommendedName>
</protein>